<name>A0ABY9HA80_9MOLU</name>
<sequence length="381" mass="44551">MKFETKEIKLSHDEWIKAQSDALQFLERNKQQDQKINQALILQTAADQVVAVYRNTEMQQQNAQHKDKIYFLPIVSDLKFTIDEISFNFKTYYEDNLEAYSVEIKPNAEFKLPSDFADRVKVFTEQFMSNYKFRIPSSQETINSGDNVEFNIKVVGMNEEAQKFVAVASLEGANPVEKALVGMKVNETKQFNEMGNTFEITPLVIYHYQEMPITELNVHLLNIANIKTLEDVKNHIHEVTLEQTVNDEAFSYGDKIVTQILENNKGIFKIPEDLVENDLKEFAFSDEFKGDKYEVVKSTIENYFWTILIMKHFDFTISQEDVNNEFEKLVRIVGQAEAQRIGAQRLSNIFLFKKIAVVYLEKYQNDDFKKYEKYLKNYLSK</sequence>
<dbReference type="SUPFAM" id="SSF109998">
    <property type="entry name" value="Triger factor/SurA peptide-binding domain-like"/>
    <property type="match status" value="1"/>
</dbReference>
<dbReference type="InterPro" id="IPR027304">
    <property type="entry name" value="Trigger_fact/SurA_dom_sf"/>
</dbReference>
<proteinExistence type="predicted"/>
<dbReference type="RefSeq" id="WP_305937940.1">
    <property type="nucleotide sequence ID" value="NZ_CP132191.1"/>
</dbReference>
<evidence type="ECO:0000313" key="1">
    <source>
        <dbReference type="EMBL" id="WLP85508.1"/>
    </source>
</evidence>
<dbReference type="NCBIfam" id="NF045969">
    <property type="entry name" value="trig_like_plasma"/>
    <property type="match status" value="1"/>
</dbReference>
<protein>
    <recommendedName>
        <fullName evidence="3">Trigger factor</fullName>
    </recommendedName>
</protein>
<organism evidence="1 2">
    <name type="scientific">Mycoplasma seminis</name>
    <dbReference type="NCBI Taxonomy" id="512749"/>
    <lineage>
        <taxon>Bacteria</taxon>
        <taxon>Bacillati</taxon>
        <taxon>Mycoplasmatota</taxon>
        <taxon>Mollicutes</taxon>
        <taxon>Mycoplasmataceae</taxon>
        <taxon>Mycoplasma</taxon>
    </lineage>
</organism>
<dbReference type="EMBL" id="CP132191">
    <property type="protein sequence ID" value="WLP85508.1"/>
    <property type="molecule type" value="Genomic_DNA"/>
</dbReference>
<dbReference type="Proteomes" id="UP001237011">
    <property type="component" value="Chromosome"/>
</dbReference>
<gene>
    <name evidence="1" type="ORF">Q8852_04285</name>
</gene>
<keyword evidence="2" id="KW-1185">Reference proteome</keyword>
<reference evidence="1" key="1">
    <citation type="submission" date="2023-08" db="EMBL/GenBank/DDBJ databases">
        <title>Complete genome sequence of Mycoplasma seminis 2200.</title>
        <authorList>
            <person name="Spergser J."/>
        </authorList>
    </citation>
    <scope>NUCLEOTIDE SEQUENCE [LARGE SCALE GENOMIC DNA]</scope>
    <source>
        <strain evidence="1">2200</strain>
    </source>
</reference>
<evidence type="ECO:0008006" key="3">
    <source>
        <dbReference type="Google" id="ProtNLM"/>
    </source>
</evidence>
<evidence type="ECO:0000313" key="2">
    <source>
        <dbReference type="Proteomes" id="UP001237011"/>
    </source>
</evidence>
<accession>A0ABY9HA80</accession>